<dbReference type="EMBL" id="KJ019059">
    <property type="protein sequence ID" value="AIX21665.1"/>
    <property type="molecule type" value="Genomic_DNA"/>
</dbReference>
<dbReference type="InterPro" id="IPR027417">
    <property type="entry name" value="P-loop_NTPase"/>
</dbReference>
<protein>
    <submittedName>
        <fullName evidence="9">Helicase</fullName>
    </submittedName>
</protein>
<evidence type="ECO:0000313" key="8">
    <source>
        <dbReference type="EMBL" id="AIX29950.1"/>
    </source>
</evidence>
<sequence>MIKPYHHQQKALDSMESADKGMVVIPTGGGKTNVMGWDILRNLPTSQVTLVVTPRILLTGQLSKEIDSLIGGSATYIPLFVYSGEAIEREEESLESEQILDVSFSTTSPSKVRSEYDRSVETGESLIIFTTYHSLDRVISSDIPVDRAYLDEAHNACAISFSSTVAKLSEVVGSMFSFTATPKRGDSAGGRGNNNIDVFGEVICDITADELVKSGVIVPPMISTLYSGIERGDTEETKLSRDVIKQTILHYEEVHGDCNHKVLVAADGTNTIFEMTTQTDLISWLNDRGYDVFHTTSKYGDWYNDLRIKDRNEFLSLLQQVGSNPSKKMVVIHYSILSEGIDIPGLTGALILRNMNDTILTQTIGRVLRMLPSDRRDILEGSIGAGDISNYRKGYGIVTVPIHKDDGDDTLDKVIQLYQACFVMGMTHEYILNVENVRGSDYLELPEEIEDKLRQKITEIEAQWEWVYRKDELTALFPELDLL</sequence>
<dbReference type="EMBL" id="KJ019037">
    <property type="protein sequence ID" value="AIX16579.1"/>
    <property type="molecule type" value="Genomic_DNA"/>
</dbReference>
<reference evidence="14 15" key="1">
    <citation type="submission" date="2013-12" db="EMBL/GenBank/DDBJ databases">
        <title>Ecological redundancy of diverse viral populations within a natural community.</title>
        <authorList>
            <person name="Gregory A.C."/>
            <person name="LaButti K."/>
            <person name="Copeland A."/>
            <person name="Woyke T."/>
            <person name="Sullivan M.B."/>
        </authorList>
    </citation>
    <scope>NUCLEOTIDE SEQUENCE [LARGE SCALE GENOMIC DNA]</scope>
    <source>
        <strain evidence="12">Syn7803C15</strain>
        <strain evidence="13">Syn7803C22</strain>
        <strain evidence="2">Syn7803C58</strain>
        <strain evidence="3">Syn7803C6</strain>
        <strain evidence="4">Syn7803C80</strain>
        <strain evidence="6">Syn7803C9</strain>
        <strain evidence="5">Syn7803C90</strain>
        <strain evidence="7">Syn7803US2</strain>
        <strain evidence="11">Syn7803US3</strain>
        <strain evidence="8">Syn7803US34</strain>
        <strain evidence="9">Syn7803US37</strain>
        <strain evidence="10">Syn7803US39</strain>
    </source>
</reference>
<evidence type="ECO:0000313" key="17">
    <source>
        <dbReference type="Proteomes" id="UP000185320"/>
    </source>
</evidence>
<dbReference type="Proteomes" id="UP000185308">
    <property type="component" value="Segment"/>
</dbReference>
<dbReference type="GO" id="GO:0005524">
    <property type="term" value="F:ATP binding"/>
    <property type="evidence" value="ECO:0007669"/>
    <property type="project" value="InterPro"/>
</dbReference>
<dbReference type="PROSITE" id="PS51192">
    <property type="entry name" value="HELICASE_ATP_BIND_1"/>
    <property type="match status" value="1"/>
</dbReference>
<dbReference type="Proteomes" id="UP000185318">
    <property type="component" value="Segment"/>
</dbReference>
<keyword evidence="9" id="KW-0547">Nucleotide-binding</keyword>
<dbReference type="SMART" id="SM00487">
    <property type="entry name" value="DEXDc"/>
    <property type="match status" value="1"/>
</dbReference>
<evidence type="ECO:0000313" key="7">
    <source>
        <dbReference type="EMBL" id="AIX29165.1"/>
    </source>
</evidence>
<dbReference type="Proteomes" id="UP000185322">
    <property type="component" value="Segment"/>
</dbReference>
<dbReference type="InterPro" id="IPR006935">
    <property type="entry name" value="Helicase/UvrB_N"/>
</dbReference>
<evidence type="ECO:0000259" key="1">
    <source>
        <dbReference type="PROSITE" id="PS51192"/>
    </source>
</evidence>
<keyword evidence="9" id="KW-0347">Helicase</keyword>
<dbReference type="EMBL" id="KJ019053">
    <property type="protein sequence ID" value="AIX20231.1"/>
    <property type="molecule type" value="Genomic_DNA"/>
</dbReference>
<dbReference type="Proteomes" id="UP000185310">
    <property type="component" value="Segment"/>
</dbReference>
<dbReference type="KEGG" id="vg:24171904"/>
<keyword evidence="9" id="KW-0378">Hydrolase</keyword>
<dbReference type="Gene3D" id="3.40.50.300">
    <property type="entry name" value="P-loop containing nucleotide triphosphate hydrolases"/>
    <property type="match status" value="2"/>
</dbReference>
<dbReference type="InterPro" id="IPR050742">
    <property type="entry name" value="Helicase_Restrict-Modif_Enz"/>
</dbReference>
<dbReference type="Proteomes" id="UP000185313">
    <property type="component" value="Segment"/>
</dbReference>
<dbReference type="Pfam" id="PF04851">
    <property type="entry name" value="ResIII"/>
    <property type="match status" value="1"/>
</dbReference>
<dbReference type="SUPFAM" id="SSF52540">
    <property type="entry name" value="P-loop containing nucleoside triphosphate hydrolases"/>
    <property type="match status" value="1"/>
</dbReference>
<dbReference type="PANTHER" id="PTHR47396">
    <property type="entry name" value="TYPE I RESTRICTION ENZYME ECOKI R PROTEIN"/>
    <property type="match status" value="1"/>
</dbReference>
<dbReference type="EMBL" id="KJ019095">
    <property type="protein sequence ID" value="AIX29950.1"/>
    <property type="molecule type" value="Genomic_DNA"/>
</dbReference>
<evidence type="ECO:0000313" key="12">
    <source>
        <dbReference type="EMBL" id="AIX41985.1"/>
    </source>
</evidence>
<dbReference type="PANTHER" id="PTHR47396:SF1">
    <property type="entry name" value="ATP-DEPENDENT HELICASE IRC3-RELATED"/>
    <property type="match status" value="1"/>
</dbReference>
<evidence type="ECO:0000313" key="13">
    <source>
        <dbReference type="EMBL" id="AIX43404.1"/>
    </source>
</evidence>
<accession>A0A0E3FMR7</accession>
<feature type="domain" description="Helicase ATP-binding" evidence="1">
    <location>
        <begin position="12"/>
        <end position="200"/>
    </location>
</feature>
<dbReference type="EMBL" id="KJ019098">
    <property type="protein sequence ID" value="AIX30825.1"/>
    <property type="molecule type" value="Genomic_DNA"/>
</dbReference>
<dbReference type="EMBL" id="KJ019045">
    <property type="protein sequence ID" value="AIX18353.1"/>
    <property type="molecule type" value="Genomic_DNA"/>
</dbReference>
<dbReference type="EMBL" id="KJ019097">
    <property type="protein sequence ID" value="AIX30531.1"/>
    <property type="molecule type" value="Genomic_DNA"/>
</dbReference>
<evidence type="ECO:0000313" key="14">
    <source>
        <dbReference type="Proteomes" id="UP000185296"/>
    </source>
</evidence>
<evidence type="ECO:0000313" key="2">
    <source>
        <dbReference type="EMBL" id="AIX16579.1"/>
    </source>
</evidence>
<dbReference type="EMBL" id="KJ019145">
    <property type="protein sequence ID" value="AIX41985.1"/>
    <property type="molecule type" value="Genomic_DNA"/>
</dbReference>
<dbReference type="GO" id="GO:0003677">
    <property type="term" value="F:DNA binding"/>
    <property type="evidence" value="ECO:0007669"/>
    <property type="project" value="InterPro"/>
</dbReference>
<dbReference type="Proteomes" id="UP000185296">
    <property type="component" value="Segment"/>
</dbReference>
<evidence type="ECO:0000313" key="16">
    <source>
        <dbReference type="Proteomes" id="UP000185313"/>
    </source>
</evidence>
<evidence type="ECO:0000313" key="3">
    <source>
        <dbReference type="EMBL" id="AIX18353.1"/>
    </source>
</evidence>
<name>A0A0E3FMR7_9CAUD</name>
<dbReference type="EMBL" id="KJ019099">
    <property type="protein sequence ID" value="AIX31111.1"/>
    <property type="molecule type" value="Genomic_DNA"/>
</dbReference>
<dbReference type="EMBL" id="KJ019150">
    <property type="protein sequence ID" value="AIX43404.1"/>
    <property type="molecule type" value="Genomic_DNA"/>
</dbReference>
<dbReference type="Proteomes" id="UP000185305">
    <property type="component" value="Segment"/>
</dbReference>
<organism evidence="9 16">
    <name type="scientific">Synechococcus phage ACG-2014f</name>
    <dbReference type="NCBI Taxonomy" id="1493511"/>
    <lineage>
        <taxon>Viruses</taxon>
        <taxon>Duplodnaviria</taxon>
        <taxon>Heunggongvirae</taxon>
        <taxon>Uroviricota</taxon>
        <taxon>Caudoviricetes</taxon>
        <taxon>Pantevenvirales</taxon>
        <taxon>Kyanoviridae</taxon>
        <taxon>Atlauavirus</taxon>
        <taxon>Atlauavirus tusconc8</taxon>
    </lineage>
</organism>
<dbReference type="Proteomes" id="UP000185319">
    <property type="component" value="Segment"/>
</dbReference>
<dbReference type="Proteomes" id="UP000185317">
    <property type="component" value="Segment"/>
</dbReference>
<dbReference type="Proteomes" id="UP000185312">
    <property type="component" value="Segment"/>
</dbReference>
<dbReference type="OrthoDB" id="2412at10239"/>
<evidence type="ECO:0000313" key="5">
    <source>
        <dbReference type="EMBL" id="AIX21665.1"/>
    </source>
</evidence>
<dbReference type="EMBL" id="KJ019066">
    <property type="protein sequence ID" value="AIX23244.1"/>
    <property type="molecule type" value="Genomic_DNA"/>
</dbReference>
<dbReference type="GO" id="GO:0004386">
    <property type="term" value="F:helicase activity"/>
    <property type="evidence" value="ECO:0007669"/>
    <property type="project" value="UniProtKB-KW"/>
</dbReference>
<evidence type="ECO:0000313" key="4">
    <source>
        <dbReference type="EMBL" id="AIX20231.1"/>
    </source>
</evidence>
<keyword evidence="9" id="KW-0067">ATP-binding</keyword>
<dbReference type="EMBL" id="KJ019092">
    <property type="protein sequence ID" value="AIX29165.1"/>
    <property type="molecule type" value="Genomic_DNA"/>
</dbReference>
<dbReference type="Proteomes" id="UP000185311">
    <property type="component" value="Segment"/>
</dbReference>
<dbReference type="RefSeq" id="YP_009134265.1">
    <property type="nucleotide sequence ID" value="NC_026927.1"/>
</dbReference>
<evidence type="ECO:0000313" key="11">
    <source>
        <dbReference type="EMBL" id="AIX31111.1"/>
    </source>
</evidence>
<evidence type="ECO:0000313" key="15">
    <source>
        <dbReference type="Proteomes" id="UP000185305"/>
    </source>
</evidence>
<dbReference type="InterPro" id="IPR014001">
    <property type="entry name" value="Helicase_ATP-bd"/>
</dbReference>
<dbReference type="GeneID" id="24171904"/>
<proteinExistence type="predicted"/>
<evidence type="ECO:0000313" key="9">
    <source>
        <dbReference type="EMBL" id="AIX30531.1"/>
    </source>
</evidence>
<keyword evidence="17" id="KW-1185">Reference proteome</keyword>
<dbReference type="Proteomes" id="UP000185320">
    <property type="component" value="Segment"/>
</dbReference>
<evidence type="ECO:0000313" key="6">
    <source>
        <dbReference type="EMBL" id="AIX23244.1"/>
    </source>
</evidence>
<evidence type="ECO:0000313" key="10">
    <source>
        <dbReference type="EMBL" id="AIX30825.1"/>
    </source>
</evidence>
<gene>
    <name evidence="12" type="ORF">Syn7803C15_54</name>
    <name evidence="13" type="ORF">Syn7803C22_54</name>
    <name evidence="2" type="ORF">Syn7803C58_54</name>
    <name evidence="3" type="ORF">Syn7803C6_54</name>
    <name evidence="4" type="ORF">Syn7803C80_54</name>
    <name evidence="5" type="ORF">Syn7803C90_54</name>
    <name evidence="6" type="ORF">Syn7803C9_54</name>
    <name evidence="7" type="ORF">Syn7803US2_54</name>
    <name evidence="8" type="ORF">Syn7803US34_55</name>
    <name evidence="9" type="ORF">Syn7803US37_54</name>
    <name evidence="10" type="ORF">Syn7803US39_54</name>
    <name evidence="11" type="ORF">Syn7803US3_54</name>
</gene>
<dbReference type="GO" id="GO:0016787">
    <property type="term" value="F:hydrolase activity"/>
    <property type="evidence" value="ECO:0007669"/>
    <property type="project" value="InterPro"/>
</dbReference>